<dbReference type="PROSITE" id="PS50977">
    <property type="entry name" value="HTH_TETR_2"/>
    <property type="match status" value="1"/>
</dbReference>
<gene>
    <name evidence="5" type="ORF">FIV42_12645</name>
</gene>
<evidence type="ECO:0000256" key="2">
    <source>
        <dbReference type="PROSITE-ProRule" id="PRU00335"/>
    </source>
</evidence>
<dbReference type="GO" id="GO:0003677">
    <property type="term" value="F:DNA binding"/>
    <property type="evidence" value="ECO:0007669"/>
    <property type="project" value="UniProtKB-UniRule"/>
</dbReference>
<proteinExistence type="predicted"/>
<dbReference type="InterPro" id="IPR050624">
    <property type="entry name" value="HTH-type_Tx_Regulator"/>
</dbReference>
<dbReference type="AlphaFoldDB" id="A0A4Y6PTK3"/>
<dbReference type="EMBL" id="CP041186">
    <property type="protein sequence ID" value="QDG51563.1"/>
    <property type="molecule type" value="Genomic_DNA"/>
</dbReference>
<dbReference type="Pfam" id="PF00440">
    <property type="entry name" value="TetR_N"/>
    <property type="match status" value="1"/>
</dbReference>
<feature type="domain" description="HTH tetR-type" evidence="4">
    <location>
        <begin position="18"/>
        <end position="78"/>
    </location>
</feature>
<dbReference type="InterPro" id="IPR009057">
    <property type="entry name" value="Homeodomain-like_sf"/>
</dbReference>
<keyword evidence="1 2" id="KW-0238">DNA-binding</keyword>
<evidence type="ECO:0000313" key="6">
    <source>
        <dbReference type="Proteomes" id="UP000315995"/>
    </source>
</evidence>
<dbReference type="InterPro" id="IPR036271">
    <property type="entry name" value="Tet_transcr_reg_TetR-rel_C_sf"/>
</dbReference>
<dbReference type="OrthoDB" id="9809994at2"/>
<dbReference type="PANTHER" id="PTHR43479:SF11">
    <property type="entry name" value="ACREF_ENVCD OPERON REPRESSOR-RELATED"/>
    <property type="match status" value="1"/>
</dbReference>
<accession>A0A4Y6PTK3</accession>
<evidence type="ECO:0000313" key="5">
    <source>
        <dbReference type="EMBL" id="QDG51563.1"/>
    </source>
</evidence>
<dbReference type="RefSeq" id="WP_141198043.1">
    <property type="nucleotide sequence ID" value="NZ_CP041186.1"/>
</dbReference>
<organism evidence="5 6">
    <name type="scientific">Persicimonas caeni</name>
    <dbReference type="NCBI Taxonomy" id="2292766"/>
    <lineage>
        <taxon>Bacteria</taxon>
        <taxon>Deltaproteobacteria</taxon>
        <taxon>Bradymonadales</taxon>
        <taxon>Bradymonadaceae</taxon>
        <taxon>Persicimonas</taxon>
    </lineage>
</organism>
<dbReference type="Proteomes" id="UP000315995">
    <property type="component" value="Chromosome"/>
</dbReference>
<evidence type="ECO:0000256" key="1">
    <source>
        <dbReference type="ARBA" id="ARBA00023125"/>
    </source>
</evidence>
<reference evidence="5 6" key="1">
    <citation type="submission" date="2019-06" db="EMBL/GenBank/DDBJ databases">
        <title>Persicimonas caeni gen. nov., sp. nov., a predatory bacterium isolated from solar saltern.</title>
        <authorList>
            <person name="Wang S."/>
        </authorList>
    </citation>
    <scope>NUCLEOTIDE SEQUENCE [LARGE SCALE GENOMIC DNA]</scope>
    <source>
        <strain evidence="5 6">YN101</strain>
    </source>
</reference>
<dbReference type="PRINTS" id="PR00455">
    <property type="entry name" value="HTHTETR"/>
</dbReference>
<sequence>MSTSDSDGKLSKREQRREDRRDEIKQAAIKVFSEHGYHAAKVSQIVKEVGVAQGTFYLYFEGKEQIFGEILEDFLELVVSTIAAWEPSDLDTREALGSDLKRVGLLLTDVLMENREMTGIFFRESQAVNQELQTLIREFYETLLAMLTSFNRILHERGLIAKMNFRVLSSMTIGMVERVIKEYVVHGQLEDVPAEEVVDNLVVYYLSGTTRDIE</sequence>
<feature type="region of interest" description="Disordered" evidence="3">
    <location>
        <begin position="1"/>
        <end position="21"/>
    </location>
</feature>
<dbReference type="SUPFAM" id="SSF48498">
    <property type="entry name" value="Tetracyclin repressor-like, C-terminal domain"/>
    <property type="match status" value="1"/>
</dbReference>
<keyword evidence="6" id="KW-1185">Reference proteome</keyword>
<name>A0A4Y6PTK3_PERCE</name>
<evidence type="ECO:0000256" key="3">
    <source>
        <dbReference type="SAM" id="MobiDB-lite"/>
    </source>
</evidence>
<feature type="DNA-binding region" description="H-T-H motif" evidence="2">
    <location>
        <begin position="41"/>
        <end position="60"/>
    </location>
</feature>
<dbReference type="Gene3D" id="1.10.357.10">
    <property type="entry name" value="Tetracycline Repressor, domain 2"/>
    <property type="match status" value="1"/>
</dbReference>
<accession>A0A5B8Y549</accession>
<dbReference type="InterPro" id="IPR001647">
    <property type="entry name" value="HTH_TetR"/>
</dbReference>
<dbReference type="PANTHER" id="PTHR43479">
    <property type="entry name" value="ACREF/ENVCD OPERON REPRESSOR-RELATED"/>
    <property type="match status" value="1"/>
</dbReference>
<dbReference type="SUPFAM" id="SSF46689">
    <property type="entry name" value="Homeodomain-like"/>
    <property type="match status" value="1"/>
</dbReference>
<protein>
    <submittedName>
        <fullName evidence="5">TetR/AcrR family transcriptional regulator</fullName>
    </submittedName>
</protein>
<evidence type="ECO:0000259" key="4">
    <source>
        <dbReference type="PROSITE" id="PS50977"/>
    </source>
</evidence>